<evidence type="ECO:0000256" key="1">
    <source>
        <dbReference type="SAM" id="MobiDB-lite"/>
    </source>
</evidence>
<dbReference type="InterPro" id="IPR045341">
    <property type="entry name" value="DUF6532"/>
</dbReference>
<protein>
    <recommendedName>
        <fullName evidence="2">DUF6532 domain-containing protein</fullName>
    </recommendedName>
</protein>
<sequence length="235" mass="26119">MSEVFGIVPKNTIPKEETNSMARAAAINNNIHVSTLSRTNANLIFRHWRDQTQPRQGPFKNPAIERVLLVAFRNLDAEGAKGWYLFKDGIPGEAIALACAAIDVCLEEYSQGVHTKVEFTTNSHRAKWQFYVNEWARLRDRDHAAQDYIKRLQSDLARQSGSQVSGQAKISGKPRGSLEGVLDVVAGLGRSRGVVNHTRGRSSSRPVSRPPRHEETAEVVSQVSRSQRSISSETC</sequence>
<proteinExistence type="predicted"/>
<evidence type="ECO:0000259" key="2">
    <source>
        <dbReference type="Pfam" id="PF20149"/>
    </source>
</evidence>
<feature type="compositionally biased region" description="Low complexity" evidence="1">
    <location>
        <begin position="219"/>
        <end position="235"/>
    </location>
</feature>
<evidence type="ECO:0000313" key="3">
    <source>
        <dbReference type="EMBL" id="KIO22228.1"/>
    </source>
</evidence>
<keyword evidence="4" id="KW-1185">Reference proteome</keyword>
<dbReference type="OrthoDB" id="2666701at2759"/>
<dbReference type="Proteomes" id="UP000054248">
    <property type="component" value="Unassembled WGS sequence"/>
</dbReference>
<gene>
    <name evidence="3" type="ORF">M407DRAFT_216818</name>
</gene>
<reference evidence="3 4" key="1">
    <citation type="submission" date="2014-04" db="EMBL/GenBank/DDBJ databases">
        <authorList>
            <consortium name="DOE Joint Genome Institute"/>
            <person name="Kuo A."/>
            <person name="Girlanda M."/>
            <person name="Perotto S."/>
            <person name="Kohler A."/>
            <person name="Nagy L.G."/>
            <person name="Floudas D."/>
            <person name="Copeland A."/>
            <person name="Barry K.W."/>
            <person name="Cichocki N."/>
            <person name="Veneault-Fourrey C."/>
            <person name="LaButti K."/>
            <person name="Lindquist E.A."/>
            <person name="Lipzen A."/>
            <person name="Lundell T."/>
            <person name="Morin E."/>
            <person name="Murat C."/>
            <person name="Sun H."/>
            <person name="Tunlid A."/>
            <person name="Henrissat B."/>
            <person name="Grigoriev I.V."/>
            <person name="Hibbett D.S."/>
            <person name="Martin F."/>
            <person name="Nordberg H.P."/>
            <person name="Cantor M.N."/>
            <person name="Hua S.X."/>
        </authorList>
    </citation>
    <scope>NUCLEOTIDE SEQUENCE [LARGE SCALE GENOMIC DNA]</scope>
    <source>
        <strain evidence="3 4">MUT 4182</strain>
    </source>
</reference>
<dbReference type="HOGENOM" id="CLU_1180950_0_0_1"/>
<evidence type="ECO:0000313" key="4">
    <source>
        <dbReference type="Proteomes" id="UP000054248"/>
    </source>
</evidence>
<name>A0A0C3KLF2_9AGAM</name>
<reference evidence="4" key="2">
    <citation type="submission" date="2015-01" db="EMBL/GenBank/DDBJ databases">
        <title>Evolutionary Origins and Diversification of the Mycorrhizal Mutualists.</title>
        <authorList>
            <consortium name="DOE Joint Genome Institute"/>
            <consortium name="Mycorrhizal Genomics Consortium"/>
            <person name="Kohler A."/>
            <person name="Kuo A."/>
            <person name="Nagy L.G."/>
            <person name="Floudas D."/>
            <person name="Copeland A."/>
            <person name="Barry K.W."/>
            <person name="Cichocki N."/>
            <person name="Veneault-Fourrey C."/>
            <person name="LaButti K."/>
            <person name="Lindquist E.A."/>
            <person name="Lipzen A."/>
            <person name="Lundell T."/>
            <person name="Morin E."/>
            <person name="Murat C."/>
            <person name="Riley R."/>
            <person name="Ohm R."/>
            <person name="Sun H."/>
            <person name="Tunlid A."/>
            <person name="Henrissat B."/>
            <person name="Grigoriev I.V."/>
            <person name="Hibbett D.S."/>
            <person name="Martin F."/>
        </authorList>
    </citation>
    <scope>NUCLEOTIDE SEQUENCE [LARGE SCALE GENOMIC DNA]</scope>
    <source>
        <strain evidence="4">MUT 4182</strain>
    </source>
</reference>
<dbReference type="EMBL" id="KN823115">
    <property type="protein sequence ID" value="KIO22228.1"/>
    <property type="molecule type" value="Genomic_DNA"/>
</dbReference>
<dbReference type="AlphaFoldDB" id="A0A0C3KLF2"/>
<dbReference type="Pfam" id="PF20149">
    <property type="entry name" value="DUF6532"/>
    <property type="match status" value="1"/>
</dbReference>
<organism evidence="3 4">
    <name type="scientific">Tulasnella calospora MUT 4182</name>
    <dbReference type="NCBI Taxonomy" id="1051891"/>
    <lineage>
        <taxon>Eukaryota</taxon>
        <taxon>Fungi</taxon>
        <taxon>Dikarya</taxon>
        <taxon>Basidiomycota</taxon>
        <taxon>Agaricomycotina</taxon>
        <taxon>Agaricomycetes</taxon>
        <taxon>Cantharellales</taxon>
        <taxon>Tulasnellaceae</taxon>
        <taxon>Tulasnella</taxon>
    </lineage>
</organism>
<feature type="domain" description="DUF6532" evidence="2">
    <location>
        <begin position="28"/>
        <end position="137"/>
    </location>
</feature>
<accession>A0A0C3KLF2</accession>
<feature type="region of interest" description="Disordered" evidence="1">
    <location>
        <begin position="193"/>
        <end position="235"/>
    </location>
</feature>